<evidence type="ECO:0000313" key="2">
    <source>
        <dbReference type="Proteomes" id="UP000243515"/>
    </source>
</evidence>
<proteinExistence type="predicted"/>
<organism evidence="1 2">
    <name type="scientific">Elaphomyces granulatus</name>
    <dbReference type="NCBI Taxonomy" id="519963"/>
    <lineage>
        <taxon>Eukaryota</taxon>
        <taxon>Fungi</taxon>
        <taxon>Dikarya</taxon>
        <taxon>Ascomycota</taxon>
        <taxon>Pezizomycotina</taxon>
        <taxon>Eurotiomycetes</taxon>
        <taxon>Eurotiomycetidae</taxon>
        <taxon>Eurotiales</taxon>
        <taxon>Elaphomycetaceae</taxon>
        <taxon>Elaphomyces</taxon>
    </lineage>
</organism>
<reference evidence="1 2" key="1">
    <citation type="journal article" date="2015" name="Environ. Microbiol.">
        <title>Metagenome sequence of Elaphomyces granulatus from sporocarp tissue reveals Ascomycota ectomycorrhizal fingerprints of genome expansion and a Proteobacteria-rich microbiome.</title>
        <authorList>
            <person name="Quandt C.A."/>
            <person name="Kohler A."/>
            <person name="Hesse C.N."/>
            <person name="Sharpton T.J."/>
            <person name="Martin F."/>
            <person name="Spatafora J.W."/>
        </authorList>
    </citation>
    <scope>NUCLEOTIDE SEQUENCE [LARGE SCALE GENOMIC DNA]</scope>
    <source>
        <strain evidence="1 2">OSC145934</strain>
    </source>
</reference>
<keyword evidence="2" id="KW-1185">Reference proteome</keyword>
<dbReference type="Gene3D" id="1.10.510.10">
    <property type="entry name" value="Transferase(Phosphotransferase) domain 1"/>
    <property type="match status" value="1"/>
</dbReference>
<sequence length="239" mass="26791">MLHLFLSINSNVAKKSTYNWIDGAESLEKHRPSSYHPVMIGEHATRALPHCGQVGFWRLFNHLDTHREQYVAVSVNVGVADALPCETKILRALSSSPVHPGRKPIPFPLDEFELHGPNGAHPCYTMAPAHVRLRNILVELPSSFDQLSIEQLYEEYGEPETVAITERDGKPLQPNVPAKAVIPLYIARGFFLVTLARVSSRGRLPHLCGPQKPDSSRRPRCRIQQIFGALPPRSERFLA</sequence>
<dbReference type="AlphaFoldDB" id="A0A232LUJ4"/>
<comment type="caution">
    <text evidence="1">The sequence shown here is derived from an EMBL/GenBank/DDBJ whole genome shotgun (WGS) entry which is preliminary data.</text>
</comment>
<name>A0A232LUJ4_9EURO</name>
<gene>
    <name evidence="1" type="ORF">Egran_04411</name>
</gene>
<dbReference type="Gene3D" id="3.30.200.20">
    <property type="entry name" value="Phosphorylase Kinase, domain 1"/>
    <property type="match status" value="1"/>
</dbReference>
<dbReference type="EMBL" id="NPHW01004527">
    <property type="protein sequence ID" value="OXV07825.1"/>
    <property type="molecule type" value="Genomic_DNA"/>
</dbReference>
<dbReference type="OrthoDB" id="5979581at2759"/>
<evidence type="ECO:0000313" key="1">
    <source>
        <dbReference type="EMBL" id="OXV07825.1"/>
    </source>
</evidence>
<accession>A0A232LUJ4</accession>
<protein>
    <submittedName>
        <fullName evidence="1">Uncharacterized protein</fullName>
    </submittedName>
</protein>
<dbReference type="Proteomes" id="UP000243515">
    <property type="component" value="Unassembled WGS sequence"/>
</dbReference>